<dbReference type="Pfam" id="PF07992">
    <property type="entry name" value="Pyr_redox_2"/>
    <property type="match status" value="1"/>
</dbReference>
<dbReference type="AlphaFoldDB" id="A0A645BWT1"/>
<dbReference type="EMBL" id="VSSQ01023025">
    <property type="protein sequence ID" value="MPM69705.1"/>
    <property type="molecule type" value="Genomic_DNA"/>
</dbReference>
<dbReference type="PANTHER" id="PTHR43014:SF5">
    <property type="entry name" value="GLUTATHIONE REDUCTASE (NADPH)"/>
    <property type="match status" value="1"/>
</dbReference>
<dbReference type="SUPFAM" id="SSF51905">
    <property type="entry name" value="FAD/NAD(P)-binding domain"/>
    <property type="match status" value="1"/>
</dbReference>
<dbReference type="GO" id="GO:0050627">
    <property type="term" value="F:mycothione reductase [NAD(P)H] activity"/>
    <property type="evidence" value="ECO:0007669"/>
    <property type="project" value="UniProtKB-EC"/>
</dbReference>
<feature type="domain" description="FAD/NAD(P)-binding" evidence="4">
    <location>
        <begin position="6"/>
        <end position="202"/>
    </location>
</feature>
<keyword evidence="2" id="KW-0274">FAD</keyword>
<dbReference type="EC" id="1.8.1.15" evidence="5"/>
<evidence type="ECO:0000313" key="5">
    <source>
        <dbReference type="EMBL" id="MPM69705.1"/>
    </source>
</evidence>
<dbReference type="InterPro" id="IPR016156">
    <property type="entry name" value="FAD/NAD-linked_Rdtase_dimer_sf"/>
</dbReference>
<accession>A0A645BWT1</accession>
<dbReference type="Gene3D" id="3.50.50.60">
    <property type="entry name" value="FAD/NAD(P)-binding domain"/>
    <property type="match status" value="2"/>
</dbReference>
<reference evidence="5" key="1">
    <citation type="submission" date="2019-08" db="EMBL/GenBank/DDBJ databases">
        <authorList>
            <person name="Kucharzyk K."/>
            <person name="Murdoch R.W."/>
            <person name="Higgins S."/>
            <person name="Loffler F."/>
        </authorList>
    </citation>
    <scope>NUCLEOTIDE SEQUENCE</scope>
</reference>
<evidence type="ECO:0000259" key="4">
    <source>
        <dbReference type="Pfam" id="PF07992"/>
    </source>
</evidence>
<dbReference type="Gene3D" id="3.30.390.30">
    <property type="match status" value="1"/>
</dbReference>
<organism evidence="5">
    <name type="scientific">bioreactor metagenome</name>
    <dbReference type="NCBI Taxonomy" id="1076179"/>
    <lineage>
        <taxon>unclassified sequences</taxon>
        <taxon>metagenomes</taxon>
        <taxon>ecological metagenomes</taxon>
    </lineage>
</organism>
<gene>
    <name evidence="5" type="primary">mtr_2</name>
    <name evidence="5" type="ORF">SDC9_116653</name>
</gene>
<dbReference type="PRINTS" id="PR00411">
    <property type="entry name" value="PNDRDTASEI"/>
</dbReference>
<sequence>MTGADGGVQDLTADRIVIAAGSRVRLPQVPGADRVVLHTSETVMRIDELPREMVILGGGFVGLEFAHVFASFGVDVTILNRSGTLLHHEDEDVARRVTQLVSERGHVHLAQHLDSFAPLPGGRIRVTATGPSGPRAYDTDLVLVAIGRIPNGDTLGVEATGLTLTDDCRIPVDAEQRTGVEGIWALGDVSSPYQLKHVANAEARTVQHNLLHPDDPVTTDHRFVPHAVFGRPQVAAVGLTEQAAREQGIRYVTATQDYADVAYGWAMEDRGHFCKLLADPATGRLLGAHLVGPEASVLIQPLLQAMSFDLDARTLARGQYWIHPALPEVVENALLALPWQ</sequence>
<dbReference type="InterPro" id="IPR036188">
    <property type="entry name" value="FAD/NAD-bd_sf"/>
</dbReference>
<dbReference type="PANTHER" id="PTHR43014">
    <property type="entry name" value="MERCURIC REDUCTASE"/>
    <property type="match status" value="1"/>
</dbReference>
<dbReference type="PRINTS" id="PR00368">
    <property type="entry name" value="FADPNR"/>
</dbReference>
<proteinExistence type="predicted"/>
<dbReference type="SUPFAM" id="SSF55424">
    <property type="entry name" value="FAD/NAD-linked reductases, dimerisation (C-terminal) domain"/>
    <property type="match status" value="1"/>
</dbReference>
<protein>
    <submittedName>
        <fullName evidence="5">Mycothione reductase</fullName>
        <ecNumber evidence="5">1.8.1.15</ecNumber>
    </submittedName>
</protein>
<feature type="domain" description="Pyridine nucleotide-disulphide oxidoreductase dimerisation" evidence="3">
    <location>
        <begin position="224"/>
        <end position="333"/>
    </location>
</feature>
<dbReference type="InterPro" id="IPR004099">
    <property type="entry name" value="Pyr_nucl-diS_OxRdtase_dimer"/>
</dbReference>
<name>A0A645BWT1_9ZZZZ</name>
<dbReference type="InterPro" id="IPR023753">
    <property type="entry name" value="FAD/NAD-binding_dom"/>
</dbReference>
<evidence type="ECO:0000259" key="3">
    <source>
        <dbReference type="Pfam" id="PF02852"/>
    </source>
</evidence>
<keyword evidence="1" id="KW-0285">Flavoprotein</keyword>
<evidence type="ECO:0000256" key="1">
    <source>
        <dbReference type="ARBA" id="ARBA00022630"/>
    </source>
</evidence>
<dbReference type="Pfam" id="PF02852">
    <property type="entry name" value="Pyr_redox_dim"/>
    <property type="match status" value="1"/>
</dbReference>
<keyword evidence="5" id="KW-0560">Oxidoreductase</keyword>
<evidence type="ECO:0000256" key="2">
    <source>
        <dbReference type="ARBA" id="ARBA00022827"/>
    </source>
</evidence>
<comment type="caution">
    <text evidence="5">The sequence shown here is derived from an EMBL/GenBank/DDBJ whole genome shotgun (WGS) entry which is preliminary data.</text>
</comment>